<dbReference type="PANTHER" id="PTHR44688:SF16">
    <property type="entry name" value="DNA-BINDING TRANSCRIPTIONAL ACTIVATOR DEVR_DOSR"/>
    <property type="match status" value="1"/>
</dbReference>
<protein>
    <submittedName>
        <fullName evidence="5">LuxR family transcriptional regulator</fullName>
    </submittedName>
</protein>
<dbReference type="AlphaFoldDB" id="A0A4Z0BWE2"/>
<evidence type="ECO:0000313" key="6">
    <source>
        <dbReference type="Proteomes" id="UP000297839"/>
    </source>
</evidence>
<gene>
    <name evidence="5" type="ORF">EZ216_07625</name>
</gene>
<keyword evidence="6" id="KW-1185">Reference proteome</keyword>
<organism evidence="5 6">
    <name type="scientific">Ramlibacter humi</name>
    <dbReference type="NCBI Taxonomy" id="2530451"/>
    <lineage>
        <taxon>Bacteria</taxon>
        <taxon>Pseudomonadati</taxon>
        <taxon>Pseudomonadota</taxon>
        <taxon>Betaproteobacteria</taxon>
        <taxon>Burkholderiales</taxon>
        <taxon>Comamonadaceae</taxon>
        <taxon>Ramlibacter</taxon>
    </lineage>
</organism>
<feature type="domain" description="HTH luxR-type" evidence="4">
    <location>
        <begin position="262"/>
        <end position="327"/>
    </location>
</feature>
<dbReference type="Pfam" id="PF00196">
    <property type="entry name" value="GerE"/>
    <property type="match status" value="1"/>
</dbReference>
<evidence type="ECO:0000259" key="4">
    <source>
        <dbReference type="PROSITE" id="PS50043"/>
    </source>
</evidence>
<keyword evidence="3" id="KW-0804">Transcription</keyword>
<dbReference type="PRINTS" id="PR00038">
    <property type="entry name" value="HTHLUXR"/>
</dbReference>
<proteinExistence type="predicted"/>
<evidence type="ECO:0000256" key="2">
    <source>
        <dbReference type="ARBA" id="ARBA00023125"/>
    </source>
</evidence>
<evidence type="ECO:0000256" key="1">
    <source>
        <dbReference type="ARBA" id="ARBA00023015"/>
    </source>
</evidence>
<sequence>MSRSPLTEFSRLVLTLYRYAQEVPVHEFQDAVFESLKPALPFDASIWGTGTMTPEGIDIHSFHRYRFPDAMFEAFQRVRHQDTSAARVTSQPRMTIGFSAAEEFTREDQAEIRAFARDYSQHHCIVTADINPMTKFTQWVSLFRSEPERRCMPAEIEFLDALAPHLMQALAINRLVHLDKLVGDTARESWAVAIADPRGVVYHADQRFKTLMGEEWPLHRQEGRLADGLLDQLQGGETHIVGENVIVQRSLEQGLFFLKARPRRAVDSLSPREFVVAKMLVSGMTQKQIAAGVGRSPETIRSQVKAIFAKLDINNVTLLPPLLALRQ</sequence>
<accession>A0A4Z0BWE2</accession>
<keyword evidence="1" id="KW-0805">Transcription regulation</keyword>
<dbReference type="PANTHER" id="PTHR44688">
    <property type="entry name" value="DNA-BINDING TRANSCRIPTIONAL ACTIVATOR DEVR_DOSR"/>
    <property type="match status" value="1"/>
</dbReference>
<dbReference type="RefSeq" id="WP_135249157.1">
    <property type="nucleotide sequence ID" value="NZ_SMLK01000002.1"/>
</dbReference>
<comment type="caution">
    <text evidence="5">The sequence shown here is derived from an EMBL/GenBank/DDBJ whole genome shotgun (WGS) entry which is preliminary data.</text>
</comment>
<dbReference type="InterPro" id="IPR036388">
    <property type="entry name" value="WH-like_DNA-bd_sf"/>
</dbReference>
<dbReference type="CDD" id="cd06170">
    <property type="entry name" value="LuxR_C_like"/>
    <property type="match status" value="1"/>
</dbReference>
<dbReference type="SUPFAM" id="SSF46894">
    <property type="entry name" value="C-terminal effector domain of the bipartite response regulators"/>
    <property type="match status" value="1"/>
</dbReference>
<evidence type="ECO:0000256" key="3">
    <source>
        <dbReference type="ARBA" id="ARBA00023163"/>
    </source>
</evidence>
<dbReference type="InterPro" id="IPR016032">
    <property type="entry name" value="Sig_transdc_resp-reg_C-effctor"/>
</dbReference>
<keyword evidence="2" id="KW-0238">DNA-binding</keyword>
<dbReference type="EMBL" id="SMLK01000002">
    <property type="protein sequence ID" value="TFZ03533.1"/>
    <property type="molecule type" value="Genomic_DNA"/>
</dbReference>
<dbReference type="GO" id="GO:0006355">
    <property type="term" value="P:regulation of DNA-templated transcription"/>
    <property type="evidence" value="ECO:0007669"/>
    <property type="project" value="InterPro"/>
</dbReference>
<name>A0A4Z0BWE2_9BURK</name>
<dbReference type="GO" id="GO:0003677">
    <property type="term" value="F:DNA binding"/>
    <property type="evidence" value="ECO:0007669"/>
    <property type="project" value="UniProtKB-KW"/>
</dbReference>
<dbReference type="Gene3D" id="1.10.10.10">
    <property type="entry name" value="Winged helix-like DNA-binding domain superfamily/Winged helix DNA-binding domain"/>
    <property type="match status" value="1"/>
</dbReference>
<dbReference type="InterPro" id="IPR000792">
    <property type="entry name" value="Tscrpt_reg_LuxR_C"/>
</dbReference>
<dbReference type="SMART" id="SM00421">
    <property type="entry name" value="HTH_LUXR"/>
    <property type="match status" value="1"/>
</dbReference>
<evidence type="ECO:0000313" key="5">
    <source>
        <dbReference type="EMBL" id="TFZ03533.1"/>
    </source>
</evidence>
<dbReference type="PROSITE" id="PS50043">
    <property type="entry name" value="HTH_LUXR_2"/>
    <property type="match status" value="1"/>
</dbReference>
<dbReference type="OrthoDB" id="8768171at2"/>
<reference evidence="5 6" key="1">
    <citation type="submission" date="2019-03" db="EMBL/GenBank/DDBJ databases">
        <title>Ramlibacter sp. 18x22-1, whole genome shotgun sequence.</title>
        <authorList>
            <person name="Zhang X."/>
            <person name="Feng G."/>
            <person name="Zhu H."/>
        </authorList>
    </citation>
    <scope>NUCLEOTIDE SEQUENCE [LARGE SCALE GENOMIC DNA]</scope>
    <source>
        <strain evidence="5 6">18x22-1</strain>
    </source>
</reference>
<dbReference type="Proteomes" id="UP000297839">
    <property type="component" value="Unassembled WGS sequence"/>
</dbReference>